<dbReference type="GO" id="GO:0019521">
    <property type="term" value="P:D-gluconate metabolic process"/>
    <property type="evidence" value="ECO:0007669"/>
    <property type="project" value="UniProtKB-KW"/>
</dbReference>
<dbReference type="GO" id="GO:0005737">
    <property type="term" value="C:cytoplasm"/>
    <property type="evidence" value="ECO:0007669"/>
    <property type="project" value="TreeGrafter"/>
</dbReference>
<evidence type="ECO:0000256" key="4">
    <source>
        <dbReference type="ARBA" id="ARBA00022679"/>
    </source>
</evidence>
<evidence type="ECO:0000256" key="8">
    <source>
        <dbReference type="ARBA" id="ARBA00023064"/>
    </source>
</evidence>
<accession>A0AAU7KE01</accession>
<keyword evidence="7 10" id="KW-0067">ATP-binding</keyword>
<dbReference type="GO" id="GO:0005524">
    <property type="term" value="F:ATP binding"/>
    <property type="evidence" value="ECO:0007669"/>
    <property type="project" value="UniProtKB-KW"/>
</dbReference>
<dbReference type="NCBIfam" id="TIGR01313">
    <property type="entry name" value="therm_gnt_kin"/>
    <property type="match status" value="1"/>
</dbReference>
<keyword evidence="6 10" id="KW-0418">Kinase</keyword>
<keyword evidence="4 10" id="KW-0808">Transferase</keyword>
<dbReference type="InterPro" id="IPR027417">
    <property type="entry name" value="P-loop_NTPase"/>
</dbReference>
<dbReference type="Gene3D" id="3.40.50.300">
    <property type="entry name" value="P-loop containing nucleotide triphosphate hydrolases"/>
    <property type="match status" value="1"/>
</dbReference>
<evidence type="ECO:0000256" key="6">
    <source>
        <dbReference type="ARBA" id="ARBA00022777"/>
    </source>
</evidence>
<evidence type="ECO:0000256" key="9">
    <source>
        <dbReference type="ARBA" id="ARBA00048090"/>
    </source>
</evidence>
<reference evidence="11" key="1">
    <citation type="submission" date="2022-06" db="EMBL/GenBank/DDBJ databases">
        <title>A novel DMS-producing enzyme.</title>
        <authorList>
            <person name="Zhang Y."/>
        </authorList>
    </citation>
    <scope>NUCLEOTIDE SEQUENCE</scope>
    <source>
        <strain evidence="11">RT37</strain>
    </source>
</reference>
<dbReference type="Pfam" id="PF13671">
    <property type="entry name" value="AAA_33"/>
    <property type="match status" value="1"/>
</dbReference>
<dbReference type="PANTHER" id="PTHR43442">
    <property type="entry name" value="GLUCONOKINASE-RELATED"/>
    <property type="match status" value="1"/>
</dbReference>
<gene>
    <name evidence="11" type="ORF">NFG58_13775</name>
</gene>
<evidence type="ECO:0000313" key="11">
    <source>
        <dbReference type="EMBL" id="XBO69687.1"/>
    </source>
</evidence>
<dbReference type="PANTHER" id="PTHR43442:SF3">
    <property type="entry name" value="GLUCONOKINASE-RELATED"/>
    <property type="match status" value="1"/>
</dbReference>
<comment type="catalytic activity">
    <reaction evidence="9 10">
        <text>D-gluconate + ATP = 6-phospho-D-gluconate + ADP + H(+)</text>
        <dbReference type="Rhea" id="RHEA:19433"/>
        <dbReference type="ChEBI" id="CHEBI:15378"/>
        <dbReference type="ChEBI" id="CHEBI:18391"/>
        <dbReference type="ChEBI" id="CHEBI:30616"/>
        <dbReference type="ChEBI" id="CHEBI:58759"/>
        <dbReference type="ChEBI" id="CHEBI:456216"/>
        <dbReference type="EC" id="2.7.1.12"/>
    </reaction>
</comment>
<dbReference type="SUPFAM" id="SSF52540">
    <property type="entry name" value="P-loop containing nucleoside triphosphate hydrolases"/>
    <property type="match status" value="1"/>
</dbReference>
<keyword evidence="5 10" id="KW-0547">Nucleotide-binding</keyword>
<dbReference type="AlphaFoldDB" id="A0AAU7KE01"/>
<evidence type="ECO:0000256" key="2">
    <source>
        <dbReference type="ARBA" id="ARBA00008420"/>
    </source>
</evidence>
<dbReference type="FunFam" id="3.40.50.300:FF:000522">
    <property type="entry name" value="Gluconokinase"/>
    <property type="match status" value="1"/>
</dbReference>
<dbReference type="CDD" id="cd02021">
    <property type="entry name" value="GntK"/>
    <property type="match status" value="1"/>
</dbReference>
<evidence type="ECO:0000256" key="3">
    <source>
        <dbReference type="ARBA" id="ARBA00012054"/>
    </source>
</evidence>
<dbReference type="InterPro" id="IPR006001">
    <property type="entry name" value="Therm_gnt_kin"/>
</dbReference>
<evidence type="ECO:0000256" key="7">
    <source>
        <dbReference type="ARBA" id="ARBA00022840"/>
    </source>
</evidence>
<protein>
    <recommendedName>
        <fullName evidence="3 10">Gluconokinase</fullName>
        <ecNumber evidence="3 10">2.7.1.12</ecNumber>
    </recommendedName>
</protein>
<keyword evidence="8" id="KW-0311">Gluconate utilization</keyword>
<comment type="pathway">
    <text evidence="1">Carbohydrate acid metabolism.</text>
</comment>
<evidence type="ECO:0000256" key="5">
    <source>
        <dbReference type="ARBA" id="ARBA00022741"/>
    </source>
</evidence>
<evidence type="ECO:0000256" key="1">
    <source>
        <dbReference type="ARBA" id="ARBA00004761"/>
    </source>
</evidence>
<dbReference type="GO" id="GO:0046316">
    <property type="term" value="F:gluconokinase activity"/>
    <property type="evidence" value="ECO:0007669"/>
    <property type="project" value="UniProtKB-EC"/>
</dbReference>
<organism evidence="11">
    <name type="scientific">Halomonas sp. RT37</name>
    <dbReference type="NCBI Taxonomy" id="2950872"/>
    <lineage>
        <taxon>Bacteria</taxon>
        <taxon>Pseudomonadati</taxon>
        <taxon>Pseudomonadota</taxon>
        <taxon>Gammaproteobacteria</taxon>
        <taxon>Oceanospirillales</taxon>
        <taxon>Halomonadaceae</taxon>
        <taxon>Halomonas</taxon>
    </lineage>
</organism>
<dbReference type="EMBL" id="CP098827">
    <property type="protein sequence ID" value="XBO69687.1"/>
    <property type="molecule type" value="Genomic_DNA"/>
</dbReference>
<name>A0AAU7KE01_9GAMM</name>
<sequence>MTTSSRSCGLSSPSCLLVMGVSGSGKSYIGKLLAERTGALFIDGDDHHSPENIAKMSRGEPLTDEDRQGWLATLAGLYREHQQQGQSLVIGCSALKRQYRDLLREGAPALEILYLHGSHEVLLERLNSRGQHFFAGEHMLRSQLATLEMPGDDEAIRCDIQMTPDAIIDNFLAQLASRR</sequence>
<dbReference type="EC" id="2.7.1.12" evidence="3 10"/>
<evidence type="ECO:0000256" key="10">
    <source>
        <dbReference type="RuleBase" id="RU363066"/>
    </source>
</evidence>
<comment type="similarity">
    <text evidence="2 10">Belongs to the gluconokinase GntK/GntV family.</text>
</comment>
<proteinExistence type="inferred from homology"/>